<dbReference type="OrthoDB" id="1711136at2759"/>
<evidence type="ECO:0000256" key="2">
    <source>
        <dbReference type="ARBA" id="ARBA00008012"/>
    </source>
</evidence>
<dbReference type="GO" id="GO:0005737">
    <property type="term" value="C:cytoplasm"/>
    <property type="evidence" value="ECO:0007669"/>
    <property type="project" value="InterPro"/>
</dbReference>
<dbReference type="RefSeq" id="XP_013318670.1">
    <property type="nucleotide sequence ID" value="XM_013463216.1"/>
</dbReference>
<evidence type="ECO:0000313" key="8">
    <source>
        <dbReference type="EMBL" id="KIW58086.1"/>
    </source>
</evidence>
<evidence type="ECO:0000256" key="5">
    <source>
        <dbReference type="ARBA" id="ARBA00023126"/>
    </source>
</evidence>
<comment type="catalytic activity">
    <reaction evidence="7">
        <text>D-sedoheptulose 7-phosphate + D-glyceraldehyde 3-phosphate = D-erythrose 4-phosphate + beta-D-fructose 6-phosphate</text>
        <dbReference type="Rhea" id="RHEA:17053"/>
        <dbReference type="ChEBI" id="CHEBI:16897"/>
        <dbReference type="ChEBI" id="CHEBI:57483"/>
        <dbReference type="ChEBI" id="CHEBI:57634"/>
        <dbReference type="ChEBI" id="CHEBI:59776"/>
        <dbReference type="EC" id="2.2.1.2"/>
    </reaction>
</comment>
<keyword evidence="9" id="KW-1185">Reference proteome</keyword>
<dbReference type="EC" id="2.2.1.2" evidence="3 7"/>
<keyword evidence="5 7" id="KW-0570">Pentose shunt</keyword>
<dbReference type="Gene3D" id="3.20.20.70">
    <property type="entry name" value="Aldolase class I"/>
    <property type="match status" value="1"/>
</dbReference>
<dbReference type="InterPro" id="IPR018225">
    <property type="entry name" value="Transaldolase_AS"/>
</dbReference>
<name>A0A0D2C041_9EURO</name>
<dbReference type="PANTHER" id="PTHR10683:SF18">
    <property type="entry name" value="TRANSALDOLASE"/>
    <property type="match status" value="1"/>
</dbReference>
<dbReference type="STRING" id="348802.A0A0D2C041"/>
<evidence type="ECO:0000256" key="4">
    <source>
        <dbReference type="ARBA" id="ARBA00022679"/>
    </source>
</evidence>
<dbReference type="Proteomes" id="UP000054342">
    <property type="component" value="Unassembled WGS sequence"/>
</dbReference>
<evidence type="ECO:0000256" key="1">
    <source>
        <dbReference type="ARBA" id="ARBA00004857"/>
    </source>
</evidence>
<dbReference type="GO" id="GO:0004801">
    <property type="term" value="F:transaldolase activity"/>
    <property type="evidence" value="ECO:0007669"/>
    <property type="project" value="UniProtKB-EC"/>
</dbReference>
<proteinExistence type="inferred from homology"/>
<keyword evidence="4 7" id="KW-0808">Transferase</keyword>
<protein>
    <recommendedName>
        <fullName evidence="3 7">Transaldolase</fullName>
        <ecNumber evidence="3 7">2.2.1.2</ecNumber>
    </recommendedName>
</protein>
<evidence type="ECO:0000256" key="7">
    <source>
        <dbReference type="RuleBase" id="RU000501"/>
    </source>
</evidence>
<evidence type="ECO:0000313" key="9">
    <source>
        <dbReference type="Proteomes" id="UP000054342"/>
    </source>
</evidence>
<comment type="pathway">
    <text evidence="1 7">Carbohydrate degradation; pentose phosphate pathway; D-glyceraldehyde 3-phosphate and beta-D-fructose 6-phosphate from D-ribose 5-phosphate and D-xylulose 5-phosphate (non-oxidative stage): step 2/3.</text>
</comment>
<comment type="function">
    <text evidence="7">Catalyzes the rate-limiting step of the non-oxidative phase in the pentose phosphate pathway. Catalyzes the reversible conversion of sedheptulose-7-phosphate and D-glyceraldehyde 3-phosphate into erythrose-4-phosphate and beta-D-fructose 6-phosphate.</text>
</comment>
<organism evidence="8 9">
    <name type="scientific">Exophiala xenobiotica</name>
    <dbReference type="NCBI Taxonomy" id="348802"/>
    <lineage>
        <taxon>Eukaryota</taxon>
        <taxon>Fungi</taxon>
        <taxon>Dikarya</taxon>
        <taxon>Ascomycota</taxon>
        <taxon>Pezizomycotina</taxon>
        <taxon>Eurotiomycetes</taxon>
        <taxon>Chaetothyriomycetidae</taxon>
        <taxon>Chaetothyriales</taxon>
        <taxon>Herpotrichiellaceae</taxon>
        <taxon>Exophiala</taxon>
    </lineage>
</organism>
<accession>A0A0D2C041</accession>
<dbReference type="GeneID" id="25324544"/>
<dbReference type="HOGENOM" id="CLU_047470_0_1_1"/>
<dbReference type="AlphaFoldDB" id="A0A0D2C041"/>
<sequence length="322" mass="35290">MPSRNPSALKALQATGTVVIADTADFQQIARFNPSEGTTNPSLLYLAAQQPAYSRLLDRTIKYARTLSASEAERLERAVEYLAVQFGSEIHKLTGRVSTEVDVSHSFDTLKTVEAALRVIELYAAEGIPKESVRIKISATWEGVQAARILEQEHGISVLVTIVFGMVQAITAAEAGVTCIAPYIGRISDWHKAHGHHSPDDMGVKSVQDMQNYLRKYGHRTQLMGASFRTPDQVKNLAGADLLTIAPAILAQLDKSNDDVVPRLTAASAQQAIMPQETYINDESKFRWAFNGDACAVEKSAEAMRRFSEDTFALKKLLSALL</sequence>
<dbReference type="GO" id="GO:0009052">
    <property type="term" value="P:pentose-phosphate shunt, non-oxidative branch"/>
    <property type="evidence" value="ECO:0007669"/>
    <property type="project" value="TreeGrafter"/>
</dbReference>
<dbReference type="Pfam" id="PF00923">
    <property type="entry name" value="TAL_FSA"/>
    <property type="match status" value="1"/>
</dbReference>
<dbReference type="PROSITE" id="PS00958">
    <property type="entry name" value="TRANSALDOLASE_2"/>
    <property type="match status" value="1"/>
</dbReference>
<dbReference type="EMBL" id="KN847318">
    <property type="protein sequence ID" value="KIW58086.1"/>
    <property type="molecule type" value="Genomic_DNA"/>
</dbReference>
<dbReference type="PANTHER" id="PTHR10683">
    <property type="entry name" value="TRANSALDOLASE"/>
    <property type="match status" value="1"/>
</dbReference>
<dbReference type="UniPathway" id="UPA00115">
    <property type="reaction ID" value="UER00414"/>
</dbReference>
<dbReference type="SUPFAM" id="SSF51569">
    <property type="entry name" value="Aldolase"/>
    <property type="match status" value="1"/>
</dbReference>
<dbReference type="InterPro" id="IPR013785">
    <property type="entry name" value="Aldolase_TIM"/>
</dbReference>
<comment type="similarity">
    <text evidence="2">Belongs to the transaldolase family. Type 1 subfamily.</text>
</comment>
<dbReference type="CDD" id="cd00957">
    <property type="entry name" value="Transaldolase_TalAB"/>
    <property type="match status" value="1"/>
</dbReference>
<dbReference type="InterPro" id="IPR001585">
    <property type="entry name" value="TAL/FSA"/>
</dbReference>
<dbReference type="GO" id="GO:0005975">
    <property type="term" value="P:carbohydrate metabolic process"/>
    <property type="evidence" value="ECO:0007669"/>
    <property type="project" value="InterPro"/>
</dbReference>
<reference evidence="8 9" key="1">
    <citation type="submission" date="2015-01" db="EMBL/GenBank/DDBJ databases">
        <title>The Genome Sequence of Exophiala xenobiotica CBS118157.</title>
        <authorList>
            <consortium name="The Broad Institute Genomics Platform"/>
            <person name="Cuomo C."/>
            <person name="de Hoog S."/>
            <person name="Gorbushina A."/>
            <person name="Stielow B."/>
            <person name="Teixiera M."/>
            <person name="Abouelleil A."/>
            <person name="Chapman S.B."/>
            <person name="Priest M."/>
            <person name="Young S.K."/>
            <person name="Wortman J."/>
            <person name="Nusbaum C."/>
            <person name="Birren B."/>
        </authorList>
    </citation>
    <scope>NUCLEOTIDE SEQUENCE [LARGE SCALE GENOMIC DNA]</scope>
    <source>
        <strain evidence="8 9">CBS 118157</strain>
    </source>
</reference>
<evidence type="ECO:0000256" key="6">
    <source>
        <dbReference type="ARBA" id="ARBA00023270"/>
    </source>
</evidence>
<dbReference type="InterPro" id="IPR004730">
    <property type="entry name" value="Transaldolase_1"/>
</dbReference>
<evidence type="ECO:0000256" key="3">
    <source>
        <dbReference type="ARBA" id="ARBA00013151"/>
    </source>
</evidence>
<keyword evidence="6" id="KW-0704">Schiff base</keyword>
<gene>
    <name evidence="8" type="ORF">PV05_02636</name>
</gene>